<dbReference type="Gene3D" id="1.10.10.60">
    <property type="entry name" value="Homeodomain-like"/>
    <property type="match status" value="2"/>
</dbReference>
<dbReference type="SUPFAM" id="SSF46689">
    <property type="entry name" value="Homeodomain-like"/>
    <property type="match status" value="2"/>
</dbReference>
<dbReference type="Pfam" id="PF12833">
    <property type="entry name" value="HTH_18"/>
    <property type="match status" value="1"/>
</dbReference>
<dbReference type="PROSITE" id="PS50983">
    <property type="entry name" value="FE_B12_PBP"/>
    <property type="match status" value="1"/>
</dbReference>
<reference evidence="6 7" key="1">
    <citation type="submission" date="2018-07" db="EMBL/GenBank/DDBJ databases">
        <title>Genomic Encyclopedia of Type Strains, Phase III (KMG-III): the genomes of soil and plant-associated and newly described type strains.</title>
        <authorList>
            <person name="Whitman W."/>
        </authorList>
    </citation>
    <scope>NUCLEOTIDE SEQUENCE [LARGE SCALE GENOMIC DNA]</scope>
    <source>
        <strain evidence="6 7">CECT 7287</strain>
    </source>
</reference>
<dbReference type="PANTHER" id="PTHR43280:SF28">
    <property type="entry name" value="HTH-TYPE TRANSCRIPTIONAL ACTIVATOR RHAS"/>
    <property type="match status" value="1"/>
</dbReference>
<evidence type="ECO:0000256" key="1">
    <source>
        <dbReference type="ARBA" id="ARBA00023015"/>
    </source>
</evidence>
<keyword evidence="2" id="KW-0238">DNA-binding</keyword>
<sequence length="532" mass="61168">MSEQLSPGLPLFRELNDLWLKLVDIEWLAHGPLEPRLVGTHAILAIAQGEGDLTIGLQEFHASSHFVYFISPGQTIAARSDNGETFSFYLIHFRVRTENGSDGDFPASGELPAPSRAGSDTTAETLLRYWSGGEPLHRLRAQALFQEWLYRLLQPMPRNAVANSRLALERTKAYIDTHYHENLTIEQLARLAEISPKYYVDLFKKTYGLSTIDYVTETRLSQAKRLMAQSDMKLNEIARRVGYQDEFYFSRKFKQAIGLSPSAYAKSRQRKVAAYMSPVVGHLLALNLMPYAAPLHPKWTLHYYKTYRADIPLHLSAYRFNQDWEANLAVLTDSRPDAIVTLDHLHPGERERLEDIAPVLVLPSRETGWREQLRLTARFIGVESDAEAWLVQYERKLRRLGENIRQELGDESLLALSYYKGQFYSCPTRGMQELLCEELQLNLLKRTYNVPITAERIAELDADRILLNICQEPETLSFWQAHQATLLWQDLKATRQSKVHFVPSDPWREYSAHAVSRMADDLENRLCVNYPL</sequence>
<evidence type="ECO:0000256" key="3">
    <source>
        <dbReference type="ARBA" id="ARBA00023163"/>
    </source>
</evidence>
<dbReference type="OrthoDB" id="2461801at2"/>
<dbReference type="Pfam" id="PF01497">
    <property type="entry name" value="Peripla_BP_2"/>
    <property type="match status" value="1"/>
</dbReference>
<dbReference type="InterPro" id="IPR018062">
    <property type="entry name" value="HTH_AraC-typ_CS"/>
</dbReference>
<dbReference type="InterPro" id="IPR009057">
    <property type="entry name" value="Homeodomain-like_sf"/>
</dbReference>
<evidence type="ECO:0000259" key="4">
    <source>
        <dbReference type="PROSITE" id="PS01124"/>
    </source>
</evidence>
<feature type="domain" description="Fe/B12 periplasmic-binding" evidence="5">
    <location>
        <begin position="271"/>
        <end position="530"/>
    </location>
</feature>
<protein>
    <submittedName>
        <fullName evidence="6">ABC-type Fe3+-hydroxamate transport system substrate-binding protein</fullName>
    </submittedName>
</protein>
<dbReference type="EMBL" id="QRDZ01000052">
    <property type="protein sequence ID" value="RED52994.1"/>
    <property type="molecule type" value="Genomic_DNA"/>
</dbReference>
<dbReference type="PRINTS" id="PR00032">
    <property type="entry name" value="HTHARAC"/>
</dbReference>
<gene>
    <name evidence="6" type="ORF">DFP98_1522</name>
</gene>
<name>A0A3D9HU10_9BACL</name>
<dbReference type="SUPFAM" id="SSF53807">
    <property type="entry name" value="Helical backbone' metal receptor"/>
    <property type="match status" value="1"/>
</dbReference>
<dbReference type="Proteomes" id="UP000256977">
    <property type="component" value="Unassembled WGS sequence"/>
</dbReference>
<accession>A0A3D9HU10</accession>
<keyword evidence="7" id="KW-1185">Reference proteome</keyword>
<dbReference type="SUPFAM" id="SSF51215">
    <property type="entry name" value="Regulatory protein AraC"/>
    <property type="match status" value="1"/>
</dbReference>
<comment type="caution">
    <text evidence="6">The sequence shown here is derived from an EMBL/GenBank/DDBJ whole genome shotgun (WGS) entry which is preliminary data.</text>
</comment>
<evidence type="ECO:0000313" key="7">
    <source>
        <dbReference type="Proteomes" id="UP000256977"/>
    </source>
</evidence>
<dbReference type="PROSITE" id="PS01124">
    <property type="entry name" value="HTH_ARAC_FAMILY_2"/>
    <property type="match status" value="1"/>
</dbReference>
<dbReference type="Gene3D" id="3.40.50.1980">
    <property type="entry name" value="Nitrogenase molybdenum iron protein domain"/>
    <property type="match status" value="2"/>
</dbReference>
<dbReference type="InterPro" id="IPR020449">
    <property type="entry name" value="Tscrpt_reg_AraC-type_HTH"/>
</dbReference>
<dbReference type="PROSITE" id="PS00041">
    <property type="entry name" value="HTH_ARAC_FAMILY_1"/>
    <property type="match status" value="1"/>
</dbReference>
<organism evidence="6 7">
    <name type="scientific">Cohnella phaseoli</name>
    <dbReference type="NCBI Taxonomy" id="456490"/>
    <lineage>
        <taxon>Bacteria</taxon>
        <taxon>Bacillati</taxon>
        <taxon>Bacillota</taxon>
        <taxon>Bacilli</taxon>
        <taxon>Bacillales</taxon>
        <taxon>Paenibacillaceae</taxon>
        <taxon>Cohnella</taxon>
    </lineage>
</organism>
<evidence type="ECO:0000256" key="2">
    <source>
        <dbReference type="ARBA" id="ARBA00023125"/>
    </source>
</evidence>
<dbReference type="InterPro" id="IPR018060">
    <property type="entry name" value="HTH_AraC"/>
</dbReference>
<dbReference type="GO" id="GO:0003700">
    <property type="term" value="F:DNA-binding transcription factor activity"/>
    <property type="evidence" value="ECO:0007669"/>
    <property type="project" value="InterPro"/>
</dbReference>
<dbReference type="SMART" id="SM00342">
    <property type="entry name" value="HTH_ARAC"/>
    <property type="match status" value="1"/>
</dbReference>
<dbReference type="InterPro" id="IPR002491">
    <property type="entry name" value="ABC_transptr_periplasmic_BD"/>
</dbReference>
<evidence type="ECO:0000259" key="5">
    <source>
        <dbReference type="PROSITE" id="PS50983"/>
    </source>
</evidence>
<feature type="domain" description="HTH araC/xylS-type" evidence="4">
    <location>
        <begin position="169"/>
        <end position="267"/>
    </location>
</feature>
<dbReference type="AlphaFoldDB" id="A0A3D9HU10"/>
<proteinExistence type="predicted"/>
<dbReference type="InterPro" id="IPR037923">
    <property type="entry name" value="HTH-like"/>
</dbReference>
<keyword evidence="1" id="KW-0805">Transcription regulation</keyword>
<dbReference type="GO" id="GO:0043565">
    <property type="term" value="F:sequence-specific DNA binding"/>
    <property type="evidence" value="ECO:0007669"/>
    <property type="project" value="InterPro"/>
</dbReference>
<evidence type="ECO:0000313" key="6">
    <source>
        <dbReference type="EMBL" id="RED52994.1"/>
    </source>
</evidence>
<dbReference type="RefSeq" id="WP_116065595.1">
    <property type="nucleotide sequence ID" value="NZ_QRDZ01000052.1"/>
</dbReference>
<dbReference type="PANTHER" id="PTHR43280">
    <property type="entry name" value="ARAC-FAMILY TRANSCRIPTIONAL REGULATOR"/>
    <property type="match status" value="1"/>
</dbReference>
<keyword evidence="3" id="KW-0804">Transcription</keyword>